<proteinExistence type="predicted"/>
<reference evidence="4" key="1">
    <citation type="journal article" date="2019" name="Int. J. Syst. Evol. Microbiol.">
        <title>The Global Catalogue of Microorganisms (GCM) 10K type strain sequencing project: providing services to taxonomists for standard genome sequencing and annotation.</title>
        <authorList>
            <consortium name="The Broad Institute Genomics Platform"/>
            <consortium name="The Broad Institute Genome Sequencing Center for Infectious Disease"/>
            <person name="Wu L."/>
            <person name="Ma J."/>
        </authorList>
    </citation>
    <scope>NUCLEOTIDE SEQUENCE [LARGE SCALE GENOMIC DNA]</scope>
    <source>
        <strain evidence="4">KCTC 12907</strain>
    </source>
</reference>
<dbReference type="EMBL" id="JBHTAI010000029">
    <property type="protein sequence ID" value="MFC7153106.1"/>
    <property type="molecule type" value="Genomic_DNA"/>
</dbReference>
<accession>A0ABW2FM05</accession>
<sequence length="887" mass="93825">MANVSRWKRGLVSFLAVVVLMPGFAVVNGGTDTSKPTAPNMNSIAEYKDIPNQAYYSQALQVFTMLGTIAPSPEGTFDPQHRMTRGEFAALLAAALFLPDDTATAAFTDMGNDQPNAGAVNALYAKGVIKGFADRTFRPDEPITRAETAAMLAKSFELPDMPDRAAEFRDIPSGAWYAGAVGALINYRVITGRSAHLYAPDSVVTKAESITFLYRKLYRVFRIDRISDGSVTIDGEDYTVSESLAGLFQPSNRDALMHAKINFTPRDHRILSIEGLELTPNNPQAESADVVEFNGGGSTINGSLIVGRDKVKLSNLTIKGDVFITENVKHQLFTDQLDVEGDTYLLANPSAQPEDELRLTFNKTSFGTLLISRNVRLNQAVDDEGTKADTNSAQAASKKRAKEVNASAVTSDQINSLYIAYFGRPADMEGLSYFQSILEFDNLSTSIINSIYNNLFSGDWNNDSMSYWSSAILNGGVSNAILAFAQSLENLGNSVTALISNISVAQVHLDSGNFNITAAGNTDLTVGMLATVSNLVLNHAATLHLTGSIENVSIQNIAGDAPSDTSTELTGSGTIASLTVTDTADLIKLGNLITINNLVPPAGVSASQLISNFNEISSQVKNINGQQNPTNVVYGSSPSSNNGNPPAAAIPTVTSVTYSIAESGGGLTGTFTAHASHAVKLYYVFSPYEDSSAPSAAQVKAGQTAGGNPPANGSTGNVAAASGQAVFNIPNLAAGEFNTIHIVAENVNGVLSAVKSLIFKAEDAARPMVDHVSYSTAEGLFKRTDVTFTVDTRNTSTLYYVILFPGTEGNSDAPSAEQIKAGHSASGNPPATNGKAGSVSASSSSVPSIFTVELISLLTYNVYFVAEDSNGVLSIPYSQEISTPLWP</sequence>
<evidence type="ECO:0000313" key="3">
    <source>
        <dbReference type="EMBL" id="MFC7153106.1"/>
    </source>
</evidence>
<gene>
    <name evidence="3" type="ORF">ACFQMJ_31595</name>
</gene>
<keyword evidence="4" id="KW-1185">Reference proteome</keyword>
<evidence type="ECO:0000256" key="1">
    <source>
        <dbReference type="SAM" id="MobiDB-lite"/>
    </source>
</evidence>
<feature type="domain" description="SLH" evidence="2">
    <location>
        <begin position="43"/>
        <end position="102"/>
    </location>
</feature>
<evidence type="ECO:0000313" key="4">
    <source>
        <dbReference type="Proteomes" id="UP001596378"/>
    </source>
</evidence>
<dbReference type="RefSeq" id="WP_378050160.1">
    <property type="nucleotide sequence ID" value="NZ_JBHMDN010000024.1"/>
</dbReference>
<organism evidence="3 4">
    <name type="scientific">Cohnella cellulosilytica</name>
    <dbReference type="NCBI Taxonomy" id="986710"/>
    <lineage>
        <taxon>Bacteria</taxon>
        <taxon>Bacillati</taxon>
        <taxon>Bacillota</taxon>
        <taxon>Bacilli</taxon>
        <taxon>Bacillales</taxon>
        <taxon>Paenibacillaceae</taxon>
        <taxon>Cohnella</taxon>
    </lineage>
</organism>
<evidence type="ECO:0000259" key="2">
    <source>
        <dbReference type="PROSITE" id="PS51272"/>
    </source>
</evidence>
<dbReference type="PANTHER" id="PTHR43308:SF5">
    <property type="entry name" value="S-LAYER PROTEIN _ PEPTIDOGLYCAN ENDO-BETA-N-ACETYLGLUCOSAMINIDASE"/>
    <property type="match status" value="1"/>
</dbReference>
<dbReference type="InterPro" id="IPR051465">
    <property type="entry name" value="Cell_Envelope_Struct_Comp"/>
</dbReference>
<dbReference type="PROSITE" id="PS51272">
    <property type="entry name" value="SLH"/>
    <property type="match status" value="2"/>
</dbReference>
<comment type="caution">
    <text evidence="3">The sequence shown here is derived from an EMBL/GenBank/DDBJ whole genome shotgun (WGS) entry which is preliminary data.</text>
</comment>
<dbReference type="Pfam" id="PF00395">
    <property type="entry name" value="SLH"/>
    <property type="match status" value="3"/>
</dbReference>
<dbReference type="InterPro" id="IPR001119">
    <property type="entry name" value="SLH_dom"/>
</dbReference>
<dbReference type="Proteomes" id="UP001596378">
    <property type="component" value="Unassembled WGS sequence"/>
</dbReference>
<name>A0ABW2FM05_9BACL</name>
<feature type="region of interest" description="Disordered" evidence="1">
    <location>
        <begin position="813"/>
        <end position="843"/>
    </location>
</feature>
<protein>
    <submittedName>
        <fullName evidence="3">S-layer homology domain-containing protein</fullName>
    </submittedName>
</protein>
<dbReference type="PANTHER" id="PTHR43308">
    <property type="entry name" value="OUTER MEMBRANE PROTEIN ALPHA-RELATED"/>
    <property type="match status" value="1"/>
</dbReference>
<feature type="domain" description="SLH" evidence="2">
    <location>
        <begin position="103"/>
        <end position="166"/>
    </location>
</feature>